<dbReference type="GO" id="GO:0044877">
    <property type="term" value="F:protein-containing complex binding"/>
    <property type="evidence" value="ECO:0007669"/>
    <property type="project" value="InterPro"/>
</dbReference>
<feature type="coiled-coil region" evidence="9">
    <location>
        <begin position="95"/>
        <end position="148"/>
    </location>
</feature>
<evidence type="ECO:0000313" key="13">
    <source>
        <dbReference type="Proteomes" id="UP000298791"/>
    </source>
</evidence>
<reference evidence="12 13" key="1">
    <citation type="submission" date="2018-12" db="EMBL/GenBank/DDBJ databases">
        <authorList>
            <person name="Chong R.A."/>
        </authorList>
    </citation>
    <scope>NUCLEOTIDE SEQUENCE [LARGE SCALE GENOMIC DNA]</scope>
    <source>
        <strain evidence="12 13">Ane</strain>
    </source>
</reference>
<comment type="similarity">
    <text evidence="7">Belongs to the YfgM family.</text>
</comment>
<protein>
    <recommendedName>
        <fullName evidence="8">Ancillary SecYEG translocon subunit</fullName>
    </recommendedName>
</protein>
<keyword evidence="5 10" id="KW-0472">Membrane</keyword>
<reference evidence="12 13" key="2">
    <citation type="submission" date="2019-05" db="EMBL/GenBank/DDBJ databases">
        <title>Genome evolution of the obligate endosymbiont Buchnera aphidicola.</title>
        <authorList>
            <person name="Moran N.A."/>
        </authorList>
    </citation>
    <scope>NUCLEOTIDE SEQUENCE [LARGE SCALE GENOMIC DNA]</scope>
    <source>
        <strain evidence="12 13">Ane</strain>
    </source>
</reference>
<dbReference type="PANTHER" id="PTHR38035">
    <property type="entry name" value="UPF0070 PROTEIN YFGM"/>
    <property type="match status" value="1"/>
</dbReference>
<dbReference type="Proteomes" id="UP000298791">
    <property type="component" value="Chromosome"/>
</dbReference>
<proteinExistence type="inferred from homology"/>
<evidence type="ECO:0000256" key="1">
    <source>
        <dbReference type="ARBA" id="ARBA00004401"/>
    </source>
</evidence>
<dbReference type="InterPro" id="IPR018704">
    <property type="entry name" value="SecYEG/CpoB_TPR"/>
</dbReference>
<comment type="subcellular location">
    <subcellularLocation>
        <location evidence="1">Cell membrane</location>
        <topology evidence="1">Single-pass type II membrane protein</topology>
    </subcellularLocation>
</comment>
<evidence type="ECO:0000256" key="2">
    <source>
        <dbReference type="ARBA" id="ARBA00022475"/>
    </source>
</evidence>
<keyword evidence="4 10" id="KW-1133">Transmembrane helix</keyword>
<dbReference type="InterPro" id="IPR026039">
    <property type="entry name" value="YfgM"/>
</dbReference>
<dbReference type="SUPFAM" id="SSF48452">
    <property type="entry name" value="TPR-like"/>
    <property type="match status" value="1"/>
</dbReference>
<evidence type="ECO:0000256" key="10">
    <source>
        <dbReference type="SAM" id="Phobius"/>
    </source>
</evidence>
<name>A0A4D6XZQ3_9GAMM</name>
<evidence type="ECO:0000256" key="6">
    <source>
        <dbReference type="ARBA" id="ARBA00023186"/>
    </source>
</evidence>
<dbReference type="OrthoDB" id="9789675at2"/>
<evidence type="ECO:0000256" key="4">
    <source>
        <dbReference type="ARBA" id="ARBA00022989"/>
    </source>
</evidence>
<evidence type="ECO:0000259" key="11">
    <source>
        <dbReference type="Pfam" id="PF09976"/>
    </source>
</evidence>
<dbReference type="EMBL" id="CP034885">
    <property type="protein sequence ID" value="QCI19111.1"/>
    <property type="molecule type" value="Genomic_DNA"/>
</dbReference>
<keyword evidence="6" id="KW-0143">Chaperone</keyword>
<accession>A0A4D6XZQ3</accession>
<sequence>MHLIKNNQSKRKNISKKKIFFIIFFFTLILFIFFLIKKPKNNIKNLNQTEYYEIVQEINAKKNLDYKNVENFIIDNKNIYGTLVSLLLSKQYILKNELEKAFVQLDNSLKYTEEENLKNILRLRMSKIKIEQKKYKDAIEIIEKIKDNSWVNIVEDVKGDIFMKNKNIKLAIKAWEESNYFEKSKTSKEITNMKINEAKQIN</sequence>
<keyword evidence="9" id="KW-0175">Coiled coil</keyword>
<evidence type="ECO:0000256" key="5">
    <source>
        <dbReference type="ARBA" id="ARBA00023136"/>
    </source>
</evidence>
<evidence type="ECO:0000256" key="7">
    <source>
        <dbReference type="ARBA" id="ARBA00024197"/>
    </source>
</evidence>
<dbReference type="AlphaFoldDB" id="A0A4D6XZQ3"/>
<dbReference type="RefSeq" id="WP_158367236.1">
    <property type="nucleotide sequence ID" value="NZ_CP034885.1"/>
</dbReference>
<feature type="domain" description="Ancillary SecYEG translocon subunit/Cell division coordinator CpoB TPR" evidence="11">
    <location>
        <begin position="49"/>
        <end position="197"/>
    </location>
</feature>
<dbReference type="InterPro" id="IPR011990">
    <property type="entry name" value="TPR-like_helical_dom_sf"/>
</dbReference>
<feature type="transmembrane region" description="Helical" evidence="10">
    <location>
        <begin position="20"/>
        <end position="36"/>
    </location>
</feature>
<evidence type="ECO:0000256" key="3">
    <source>
        <dbReference type="ARBA" id="ARBA00022692"/>
    </source>
</evidence>
<evidence type="ECO:0000313" key="12">
    <source>
        <dbReference type="EMBL" id="QCI19111.1"/>
    </source>
</evidence>
<keyword evidence="3 10" id="KW-0812">Transmembrane</keyword>
<dbReference type="GO" id="GO:0005886">
    <property type="term" value="C:plasma membrane"/>
    <property type="evidence" value="ECO:0007669"/>
    <property type="project" value="UniProtKB-SubCell"/>
</dbReference>
<organism evidence="12 13">
    <name type="scientific">Buchnera aphidicola</name>
    <name type="common">Aphis nerii</name>
    <dbReference type="NCBI Taxonomy" id="1241835"/>
    <lineage>
        <taxon>Bacteria</taxon>
        <taxon>Pseudomonadati</taxon>
        <taxon>Pseudomonadota</taxon>
        <taxon>Gammaproteobacteria</taxon>
        <taxon>Enterobacterales</taxon>
        <taxon>Erwiniaceae</taxon>
        <taxon>Buchnera</taxon>
    </lineage>
</organism>
<evidence type="ECO:0000256" key="8">
    <source>
        <dbReference type="ARBA" id="ARBA00024235"/>
    </source>
</evidence>
<dbReference type="Pfam" id="PF09976">
    <property type="entry name" value="TPR_21"/>
    <property type="match status" value="1"/>
</dbReference>
<gene>
    <name evidence="12" type="ORF">D9V64_03100</name>
</gene>
<dbReference type="PANTHER" id="PTHR38035:SF1">
    <property type="entry name" value="ANCILLARY SECYEG TRANSLOCON SUBUNIT"/>
    <property type="match status" value="1"/>
</dbReference>
<keyword evidence="2" id="KW-1003">Cell membrane</keyword>
<evidence type="ECO:0000256" key="9">
    <source>
        <dbReference type="SAM" id="Coils"/>
    </source>
</evidence>